<dbReference type="EMBL" id="CABDUW010002858">
    <property type="protein sequence ID" value="VTJ88225.1"/>
    <property type="molecule type" value="Genomic_DNA"/>
</dbReference>
<feature type="coiled-coil region" evidence="4">
    <location>
        <begin position="282"/>
        <end position="336"/>
    </location>
</feature>
<name>A0A5E4D2F7_MARMO</name>
<organism evidence="5 6">
    <name type="scientific">Marmota monax</name>
    <name type="common">Woodchuck</name>
    <dbReference type="NCBI Taxonomy" id="9995"/>
    <lineage>
        <taxon>Eukaryota</taxon>
        <taxon>Metazoa</taxon>
        <taxon>Chordata</taxon>
        <taxon>Craniata</taxon>
        <taxon>Vertebrata</taxon>
        <taxon>Euteleostomi</taxon>
        <taxon>Mammalia</taxon>
        <taxon>Eutheria</taxon>
        <taxon>Euarchontoglires</taxon>
        <taxon>Glires</taxon>
        <taxon>Rodentia</taxon>
        <taxon>Sciuromorpha</taxon>
        <taxon>Sciuridae</taxon>
        <taxon>Xerinae</taxon>
        <taxon>Marmotini</taxon>
        <taxon>Marmota</taxon>
    </lineage>
</organism>
<dbReference type="PANTHER" id="PTHR18921">
    <property type="entry name" value="MYOSIN HEAVY CHAIN - RELATED"/>
    <property type="match status" value="1"/>
</dbReference>
<dbReference type="AlphaFoldDB" id="A0A5E4D2F7"/>
<keyword evidence="6" id="KW-1185">Reference proteome</keyword>
<dbReference type="PANTHER" id="PTHR18921:SF2">
    <property type="entry name" value="THYROID RECEPTOR-INTERACTING PROTEIN 11"/>
    <property type="match status" value="1"/>
</dbReference>
<dbReference type="GO" id="GO:0007030">
    <property type="term" value="P:Golgi organization"/>
    <property type="evidence" value="ECO:0007669"/>
    <property type="project" value="TreeGrafter"/>
</dbReference>
<feature type="coiled-coil region" evidence="4">
    <location>
        <begin position="221"/>
        <end position="248"/>
    </location>
</feature>
<dbReference type="GO" id="GO:0031267">
    <property type="term" value="F:small GTPase binding"/>
    <property type="evidence" value="ECO:0007669"/>
    <property type="project" value="TreeGrafter"/>
</dbReference>
<reference evidence="5" key="1">
    <citation type="submission" date="2019-04" db="EMBL/GenBank/DDBJ databases">
        <authorList>
            <person name="Alioto T."/>
            <person name="Alioto T."/>
        </authorList>
    </citation>
    <scope>NUCLEOTIDE SEQUENCE [LARGE SCALE GENOMIC DNA]</scope>
</reference>
<evidence type="ECO:0000256" key="4">
    <source>
        <dbReference type="SAM" id="Coils"/>
    </source>
</evidence>
<comment type="subcellular location">
    <subcellularLocation>
        <location evidence="1">Golgi apparatus</location>
    </subcellularLocation>
</comment>
<dbReference type="Proteomes" id="UP000335636">
    <property type="component" value="Unassembled WGS sequence"/>
</dbReference>
<dbReference type="GO" id="GO:0006888">
    <property type="term" value="P:endoplasmic reticulum to Golgi vesicle-mediated transport"/>
    <property type="evidence" value="ECO:0007669"/>
    <property type="project" value="TreeGrafter"/>
</dbReference>
<evidence type="ECO:0000313" key="6">
    <source>
        <dbReference type="Proteomes" id="UP000335636"/>
    </source>
</evidence>
<accession>A0A5E4D2F7</accession>
<comment type="caution">
    <text evidence="5">The sequence shown here is derived from an EMBL/GenBank/DDBJ whole genome shotgun (WGS) entry which is preliminary data.</text>
</comment>
<protein>
    <submittedName>
        <fullName evidence="5">Uncharacterized protein</fullName>
    </submittedName>
</protein>
<evidence type="ECO:0000256" key="2">
    <source>
        <dbReference type="ARBA" id="ARBA00023034"/>
    </source>
</evidence>
<dbReference type="GO" id="GO:0005794">
    <property type="term" value="C:Golgi apparatus"/>
    <property type="evidence" value="ECO:0007669"/>
    <property type="project" value="UniProtKB-SubCell"/>
</dbReference>
<feature type="coiled-coil region" evidence="4">
    <location>
        <begin position="361"/>
        <end position="441"/>
    </location>
</feature>
<evidence type="ECO:0000256" key="3">
    <source>
        <dbReference type="ARBA" id="ARBA00023054"/>
    </source>
</evidence>
<evidence type="ECO:0000256" key="1">
    <source>
        <dbReference type="ARBA" id="ARBA00004555"/>
    </source>
</evidence>
<evidence type="ECO:0000313" key="5">
    <source>
        <dbReference type="EMBL" id="VTJ88225.1"/>
    </source>
</evidence>
<keyword evidence="2" id="KW-0333">Golgi apparatus</keyword>
<keyword evidence="3 4" id="KW-0175">Coiled coil</keyword>
<sequence length="453" mass="50994">MSSWFRGLSFGLGQSLGQVGGGLAYPTGQVSSCTIDMPVEVSKAVEASSLRCWRKKIEATESSLRSENTTLKKHCTDLEKNDEASQLQINFQSTSYQNQLQQKQVEISHLQASQMALQEQLLSLQSAAQSIPSGAGGVPATSTLCLFGYGLSEVCKLQNTIKVLEQNQSQDRDHHQHEMSILQNAHQQKLAELSHQHQQESNDYEGQIAELGKLLYQEHNRDVLKGEKEQLSVEKQQIIEECENLKLECSKLQPSVMEESDPVAGKGTIPPQSSSVGEVFRLQQALSDAENEKMRLSSLRQDSSLAEDNLKLQMHVQVSEKEKSLLSQEKEELQISLSKLSWECEVIKSKASTDVNLNVQIHDLTLNLEAKEQELNESINEKEMLIAQLEELDNEHLEATKHMNLIIDELSKQQNEGNGLIKKLKQDLEYGKERVHQLEEDNMDITKELHVQK</sequence>
<gene>
    <name evidence="5" type="ORF">MONAX_5E015651</name>
</gene>
<proteinExistence type="predicted"/>